<proteinExistence type="predicted"/>
<accession>A0A182U534</accession>
<sequence>MLVALPLAVPLVPGTVVSPIRYAIDTDCCSGLAADAVPPERPLAPEPPGALDVPDAIVPGSSLTTPGIPIPAPTLSAIGSWANTLPAGTGTVDSPAGKDEAQCSQMMDRSVTVWCTS</sequence>
<reference evidence="2" key="1">
    <citation type="submission" date="2014-01" db="EMBL/GenBank/DDBJ databases">
        <title>The Genome Sequence of Anopheles melas CM1001059_A (V2).</title>
        <authorList>
            <consortium name="The Broad Institute Genomics Platform"/>
            <person name="Neafsey D.E."/>
            <person name="Besansky N."/>
            <person name="Howell P."/>
            <person name="Walton C."/>
            <person name="Young S.K."/>
            <person name="Zeng Q."/>
            <person name="Gargeya S."/>
            <person name="Fitzgerald M."/>
            <person name="Haas B."/>
            <person name="Abouelleil A."/>
            <person name="Allen A.W."/>
            <person name="Alvarado L."/>
            <person name="Arachchi H.M."/>
            <person name="Berlin A.M."/>
            <person name="Chapman S.B."/>
            <person name="Gainer-Dewar J."/>
            <person name="Goldberg J."/>
            <person name="Griggs A."/>
            <person name="Gujja S."/>
            <person name="Hansen M."/>
            <person name="Howarth C."/>
            <person name="Imamovic A."/>
            <person name="Ireland A."/>
            <person name="Larimer J."/>
            <person name="McCowan C."/>
            <person name="Murphy C."/>
            <person name="Pearson M."/>
            <person name="Poon T.W."/>
            <person name="Priest M."/>
            <person name="Roberts A."/>
            <person name="Saif S."/>
            <person name="Shea T."/>
            <person name="Sisk P."/>
            <person name="Sykes S."/>
            <person name="Wortman J."/>
            <person name="Nusbaum C."/>
            <person name="Birren B."/>
        </authorList>
    </citation>
    <scope>NUCLEOTIDE SEQUENCE [LARGE SCALE GENOMIC DNA]</scope>
    <source>
        <strain evidence="2">CM1001059</strain>
    </source>
</reference>
<dbReference type="EnsemblMetazoa" id="AMEC014045-RA">
    <property type="protein sequence ID" value="AMEC014045-PA"/>
    <property type="gene ID" value="AMEC014045"/>
</dbReference>
<name>A0A182U534_9DIPT</name>
<evidence type="ECO:0000313" key="1">
    <source>
        <dbReference type="EnsemblMetazoa" id="AMEC014045-PA"/>
    </source>
</evidence>
<organism evidence="1 2">
    <name type="scientific">Anopheles melas</name>
    <dbReference type="NCBI Taxonomy" id="34690"/>
    <lineage>
        <taxon>Eukaryota</taxon>
        <taxon>Metazoa</taxon>
        <taxon>Ecdysozoa</taxon>
        <taxon>Arthropoda</taxon>
        <taxon>Hexapoda</taxon>
        <taxon>Insecta</taxon>
        <taxon>Pterygota</taxon>
        <taxon>Neoptera</taxon>
        <taxon>Endopterygota</taxon>
        <taxon>Diptera</taxon>
        <taxon>Nematocera</taxon>
        <taxon>Culicoidea</taxon>
        <taxon>Culicidae</taxon>
        <taxon>Anophelinae</taxon>
        <taxon>Anopheles</taxon>
    </lineage>
</organism>
<dbReference type="Proteomes" id="UP000075902">
    <property type="component" value="Unassembled WGS sequence"/>
</dbReference>
<evidence type="ECO:0000313" key="2">
    <source>
        <dbReference type="Proteomes" id="UP000075902"/>
    </source>
</evidence>
<keyword evidence="2" id="KW-1185">Reference proteome</keyword>
<dbReference type="AlphaFoldDB" id="A0A182U534"/>
<reference evidence="1" key="2">
    <citation type="submission" date="2020-05" db="UniProtKB">
        <authorList>
            <consortium name="EnsemblMetazoa"/>
        </authorList>
    </citation>
    <scope>IDENTIFICATION</scope>
    <source>
        <strain evidence="1">CM1001059</strain>
    </source>
</reference>
<dbReference type="VEuPathDB" id="VectorBase:AMEC014045"/>
<protein>
    <submittedName>
        <fullName evidence="1">Uncharacterized protein</fullName>
    </submittedName>
</protein>